<evidence type="ECO:0000313" key="10">
    <source>
        <dbReference type="EMBL" id="KAK4136799.1"/>
    </source>
</evidence>
<reference evidence="10" key="2">
    <citation type="submission" date="2023-05" db="EMBL/GenBank/DDBJ databases">
        <authorList>
            <consortium name="Lawrence Berkeley National Laboratory"/>
            <person name="Steindorff A."/>
            <person name="Hensen N."/>
            <person name="Bonometti L."/>
            <person name="Westerberg I."/>
            <person name="Brannstrom I.O."/>
            <person name="Guillou S."/>
            <person name="Cros-Aarteil S."/>
            <person name="Calhoun S."/>
            <person name="Haridas S."/>
            <person name="Kuo A."/>
            <person name="Mondo S."/>
            <person name="Pangilinan J."/>
            <person name="Riley R."/>
            <person name="Labutti K."/>
            <person name="Andreopoulos B."/>
            <person name="Lipzen A."/>
            <person name="Chen C."/>
            <person name="Yanf M."/>
            <person name="Daum C."/>
            <person name="Ng V."/>
            <person name="Clum A."/>
            <person name="Ohm R."/>
            <person name="Martin F."/>
            <person name="Silar P."/>
            <person name="Natvig D."/>
            <person name="Lalanne C."/>
            <person name="Gautier V."/>
            <person name="Ament-Velasquez S.L."/>
            <person name="Kruys A."/>
            <person name="Hutchinson M.I."/>
            <person name="Powell A.J."/>
            <person name="Barry K."/>
            <person name="Miller A.N."/>
            <person name="Grigoriev I.V."/>
            <person name="Debuchy R."/>
            <person name="Gladieux P."/>
            <person name="Thoren M.H."/>
            <person name="Johannesson H."/>
        </authorList>
    </citation>
    <scope>NUCLEOTIDE SEQUENCE</scope>
    <source>
        <strain evidence="10">CBS 123565</strain>
    </source>
</reference>
<comment type="subcellular location">
    <subcellularLocation>
        <location evidence="1">Endoplasmic reticulum membrane</location>
        <topology evidence="1">Multi-pass membrane protein</topology>
    </subcellularLocation>
</comment>
<feature type="transmembrane region" description="Helical" evidence="7">
    <location>
        <begin position="189"/>
        <end position="212"/>
    </location>
</feature>
<keyword evidence="2 7" id="KW-0812">Transmembrane</keyword>
<evidence type="ECO:0000313" key="11">
    <source>
        <dbReference type="Proteomes" id="UP001304895"/>
    </source>
</evidence>
<dbReference type="InterPro" id="IPR056790">
    <property type="entry name" value="Ribophorin_II_C"/>
</dbReference>
<evidence type="ECO:0000256" key="5">
    <source>
        <dbReference type="ARBA" id="ARBA00022989"/>
    </source>
</evidence>
<accession>A0AAN6UPY8</accession>
<dbReference type="InterPro" id="IPR008814">
    <property type="entry name" value="Swp1"/>
</dbReference>
<reference evidence="10" key="1">
    <citation type="journal article" date="2023" name="Mol. Phylogenet. Evol.">
        <title>Genome-scale phylogeny and comparative genomics of the fungal order Sordariales.</title>
        <authorList>
            <person name="Hensen N."/>
            <person name="Bonometti L."/>
            <person name="Westerberg I."/>
            <person name="Brannstrom I.O."/>
            <person name="Guillou S."/>
            <person name="Cros-Aarteil S."/>
            <person name="Calhoun S."/>
            <person name="Haridas S."/>
            <person name="Kuo A."/>
            <person name="Mondo S."/>
            <person name="Pangilinan J."/>
            <person name="Riley R."/>
            <person name="LaButti K."/>
            <person name="Andreopoulos B."/>
            <person name="Lipzen A."/>
            <person name="Chen C."/>
            <person name="Yan M."/>
            <person name="Daum C."/>
            <person name="Ng V."/>
            <person name="Clum A."/>
            <person name="Steindorff A."/>
            <person name="Ohm R.A."/>
            <person name="Martin F."/>
            <person name="Silar P."/>
            <person name="Natvig D.O."/>
            <person name="Lalanne C."/>
            <person name="Gautier V."/>
            <person name="Ament-Velasquez S.L."/>
            <person name="Kruys A."/>
            <person name="Hutchinson M.I."/>
            <person name="Powell A.J."/>
            <person name="Barry K."/>
            <person name="Miller A.N."/>
            <person name="Grigoriev I.V."/>
            <person name="Debuchy R."/>
            <person name="Gladieux P."/>
            <person name="Hiltunen Thoren M."/>
            <person name="Johannesson H."/>
        </authorList>
    </citation>
    <scope>NUCLEOTIDE SEQUENCE</scope>
    <source>
        <strain evidence="10">CBS 123565</strain>
    </source>
</reference>
<feature type="transmembrane region" description="Helical" evidence="7">
    <location>
        <begin position="253"/>
        <end position="272"/>
    </location>
</feature>
<evidence type="ECO:0000256" key="3">
    <source>
        <dbReference type="ARBA" id="ARBA00022729"/>
    </source>
</evidence>
<keyword evidence="11" id="KW-1185">Reference proteome</keyword>
<keyword evidence="4" id="KW-0256">Endoplasmic reticulum</keyword>
<sequence>MRLTQSFGSALLLVAAGVAQATSAWGFADGSLAVVAKKAAGTVKEKLNQKTPLSTPVSLGSTDTLKLILTATDNGDGKRPHQAFLVLQEQDSGLEAPFPLTVKESGKAAVQISHKDIPVQLLAATKPLKASVVLASFGSSQGLNTPVFDVKIETDASAPAPAYEKPLRYGKKPEIHHIFRPDPTSPPKVISLVFALAVAAMLPALLIGWVVLGANLNHLSKAIGAAPLSHACFFGSIVGMEIVFFMYYISWNLFQALPVIGVVGLVAVFSGTKALGEVQSRRLAGER</sequence>
<dbReference type="Pfam" id="PF25147">
    <property type="entry name" value="Ribophorin_II_C"/>
    <property type="match status" value="1"/>
</dbReference>
<feature type="signal peptide" evidence="8">
    <location>
        <begin position="1"/>
        <end position="21"/>
    </location>
</feature>
<evidence type="ECO:0000256" key="6">
    <source>
        <dbReference type="ARBA" id="ARBA00023136"/>
    </source>
</evidence>
<evidence type="ECO:0000256" key="2">
    <source>
        <dbReference type="ARBA" id="ARBA00022692"/>
    </source>
</evidence>
<dbReference type="AlphaFoldDB" id="A0AAN6UPY8"/>
<feature type="domain" description="Ribophorin II C-terminal" evidence="9">
    <location>
        <begin position="179"/>
        <end position="282"/>
    </location>
</feature>
<evidence type="ECO:0000256" key="1">
    <source>
        <dbReference type="ARBA" id="ARBA00004477"/>
    </source>
</evidence>
<feature type="transmembrane region" description="Helical" evidence="7">
    <location>
        <begin position="224"/>
        <end position="247"/>
    </location>
</feature>
<dbReference type="EMBL" id="MU853403">
    <property type="protein sequence ID" value="KAK4136799.1"/>
    <property type="molecule type" value="Genomic_DNA"/>
</dbReference>
<keyword evidence="3 8" id="KW-0732">Signal</keyword>
<proteinExistence type="predicted"/>
<gene>
    <name evidence="10" type="ORF">BT67DRAFT_439816</name>
</gene>
<protein>
    <recommendedName>
        <fullName evidence="9">Ribophorin II C-terminal domain-containing protein</fullName>
    </recommendedName>
</protein>
<evidence type="ECO:0000256" key="8">
    <source>
        <dbReference type="SAM" id="SignalP"/>
    </source>
</evidence>
<evidence type="ECO:0000256" key="7">
    <source>
        <dbReference type="SAM" id="Phobius"/>
    </source>
</evidence>
<dbReference type="Proteomes" id="UP001304895">
    <property type="component" value="Unassembled WGS sequence"/>
</dbReference>
<evidence type="ECO:0000259" key="9">
    <source>
        <dbReference type="Pfam" id="PF25147"/>
    </source>
</evidence>
<dbReference type="GO" id="GO:0008250">
    <property type="term" value="C:oligosaccharyltransferase complex"/>
    <property type="evidence" value="ECO:0007669"/>
    <property type="project" value="InterPro"/>
</dbReference>
<dbReference type="PANTHER" id="PTHR12640">
    <property type="entry name" value="RIBOPHORIN II"/>
    <property type="match status" value="1"/>
</dbReference>
<organism evidence="10 11">
    <name type="scientific">Trichocladium antarcticum</name>
    <dbReference type="NCBI Taxonomy" id="1450529"/>
    <lineage>
        <taxon>Eukaryota</taxon>
        <taxon>Fungi</taxon>
        <taxon>Dikarya</taxon>
        <taxon>Ascomycota</taxon>
        <taxon>Pezizomycotina</taxon>
        <taxon>Sordariomycetes</taxon>
        <taxon>Sordariomycetidae</taxon>
        <taxon>Sordariales</taxon>
        <taxon>Chaetomiaceae</taxon>
        <taxon>Trichocladium</taxon>
    </lineage>
</organism>
<keyword evidence="6 7" id="KW-0472">Membrane</keyword>
<name>A0AAN6UPY8_9PEZI</name>
<evidence type="ECO:0000256" key="4">
    <source>
        <dbReference type="ARBA" id="ARBA00022824"/>
    </source>
</evidence>
<keyword evidence="5 7" id="KW-1133">Transmembrane helix</keyword>
<comment type="caution">
    <text evidence="10">The sequence shown here is derived from an EMBL/GenBank/DDBJ whole genome shotgun (WGS) entry which is preliminary data.</text>
</comment>
<feature type="chain" id="PRO_5044330932" description="Ribophorin II C-terminal domain-containing protein" evidence="8">
    <location>
        <begin position="22"/>
        <end position="287"/>
    </location>
</feature>
<dbReference type="GO" id="GO:0006487">
    <property type="term" value="P:protein N-linked glycosylation"/>
    <property type="evidence" value="ECO:0007669"/>
    <property type="project" value="TreeGrafter"/>
</dbReference>
<dbReference type="PANTHER" id="PTHR12640:SF0">
    <property type="entry name" value="DOLICHYL-DIPHOSPHOOLIGOSACCHARIDE--PROTEIN GLYCOSYLTRANSFERASE SUBUNIT 2"/>
    <property type="match status" value="1"/>
</dbReference>